<name>A0A4Z2HI69_9TELE</name>
<dbReference type="EMBL" id="SRLO01000237">
    <property type="protein sequence ID" value="TNN65281.1"/>
    <property type="molecule type" value="Genomic_DNA"/>
</dbReference>
<evidence type="ECO:0000313" key="2">
    <source>
        <dbReference type="EMBL" id="TNN65281.1"/>
    </source>
</evidence>
<dbReference type="OrthoDB" id="8954273at2759"/>
<proteinExistence type="predicted"/>
<evidence type="ECO:0000256" key="1">
    <source>
        <dbReference type="SAM" id="MobiDB-lite"/>
    </source>
</evidence>
<evidence type="ECO:0000313" key="3">
    <source>
        <dbReference type="Proteomes" id="UP000314294"/>
    </source>
</evidence>
<protein>
    <submittedName>
        <fullName evidence="2">Uncharacterized protein</fullName>
    </submittedName>
</protein>
<sequence length="199" mass="21658">MKMMKMVFSVGLDIGRTQNTFTVALTEKESRETTAEETPQGVVVLLVPLGFPELLLPLPPLLLHADDVQHVAEVDEGGRGDEDDLQHPEADVGDGEGLVVADVLAAGLLRVAREVGLLVAPHLLGRRAQHQDAEDEEDGEPHLQRKGWKTQSPPQKAPVTHAALDSLAWKEKRASVMMKNAGEKREEETETGDGQAMKP</sequence>
<organism evidence="2 3">
    <name type="scientific">Liparis tanakae</name>
    <name type="common">Tanaka's snailfish</name>
    <dbReference type="NCBI Taxonomy" id="230148"/>
    <lineage>
        <taxon>Eukaryota</taxon>
        <taxon>Metazoa</taxon>
        <taxon>Chordata</taxon>
        <taxon>Craniata</taxon>
        <taxon>Vertebrata</taxon>
        <taxon>Euteleostomi</taxon>
        <taxon>Actinopterygii</taxon>
        <taxon>Neopterygii</taxon>
        <taxon>Teleostei</taxon>
        <taxon>Neoteleostei</taxon>
        <taxon>Acanthomorphata</taxon>
        <taxon>Eupercaria</taxon>
        <taxon>Perciformes</taxon>
        <taxon>Cottioidei</taxon>
        <taxon>Cottales</taxon>
        <taxon>Liparidae</taxon>
        <taxon>Liparis</taxon>
    </lineage>
</organism>
<feature type="region of interest" description="Disordered" evidence="1">
    <location>
        <begin position="129"/>
        <end position="199"/>
    </location>
</feature>
<dbReference type="AlphaFoldDB" id="A0A4Z2HI69"/>
<dbReference type="Proteomes" id="UP000314294">
    <property type="component" value="Unassembled WGS sequence"/>
</dbReference>
<keyword evidence="3" id="KW-1185">Reference proteome</keyword>
<gene>
    <name evidence="2" type="ORF">EYF80_024435</name>
</gene>
<accession>A0A4Z2HI69</accession>
<comment type="caution">
    <text evidence="2">The sequence shown here is derived from an EMBL/GenBank/DDBJ whole genome shotgun (WGS) entry which is preliminary data.</text>
</comment>
<reference evidence="2 3" key="1">
    <citation type="submission" date="2019-03" db="EMBL/GenBank/DDBJ databases">
        <title>First draft genome of Liparis tanakae, snailfish: a comprehensive survey of snailfish specific genes.</title>
        <authorList>
            <person name="Kim W."/>
            <person name="Song I."/>
            <person name="Jeong J.-H."/>
            <person name="Kim D."/>
            <person name="Kim S."/>
            <person name="Ryu S."/>
            <person name="Song J.Y."/>
            <person name="Lee S.K."/>
        </authorList>
    </citation>
    <scope>NUCLEOTIDE SEQUENCE [LARGE SCALE GENOMIC DNA]</scope>
    <source>
        <tissue evidence="2">Muscle</tissue>
    </source>
</reference>